<evidence type="ECO:0000256" key="1">
    <source>
        <dbReference type="SAM" id="MobiDB-lite"/>
    </source>
</evidence>
<accession>A0AAE0K164</accession>
<protein>
    <submittedName>
        <fullName evidence="2">Uncharacterized protein</fullName>
    </submittedName>
</protein>
<dbReference type="Proteomes" id="UP001285441">
    <property type="component" value="Unassembled WGS sequence"/>
</dbReference>
<keyword evidence="3" id="KW-1185">Reference proteome</keyword>
<proteinExistence type="predicted"/>
<evidence type="ECO:0000313" key="3">
    <source>
        <dbReference type="Proteomes" id="UP001285441"/>
    </source>
</evidence>
<name>A0AAE0K164_9PEZI</name>
<sequence length="101" mass="10908">MNSKSRASAPAPLKLSTSRSMTSPVFTSPRSADSTASRSFSEDDYAGLISSPPNSRKASGSNKAKSPHNINVHSYCGRHSDQYLFGGHSFGELWRSVTKKD</sequence>
<comment type="caution">
    <text evidence="2">The sequence shown here is derived from an EMBL/GenBank/DDBJ whole genome shotgun (WGS) entry which is preliminary data.</text>
</comment>
<evidence type="ECO:0000313" key="2">
    <source>
        <dbReference type="EMBL" id="KAK3368138.1"/>
    </source>
</evidence>
<gene>
    <name evidence="2" type="ORF">B0H63DRAFT_528520</name>
</gene>
<dbReference type="AlphaFoldDB" id="A0AAE0K164"/>
<feature type="compositionally biased region" description="Polar residues" evidence="1">
    <location>
        <begin position="15"/>
        <end position="39"/>
    </location>
</feature>
<feature type="region of interest" description="Disordered" evidence="1">
    <location>
        <begin position="1"/>
        <end position="71"/>
    </location>
</feature>
<reference evidence="2" key="1">
    <citation type="journal article" date="2023" name="Mol. Phylogenet. Evol.">
        <title>Genome-scale phylogeny and comparative genomics of the fungal order Sordariales.</title>
        <authorList>
            <person name="Hensen N."/>
            <person name="Bonometti L."/>
            <person name="Westerberg I."/>
            <person name="Brannstrom I.O."/>
            <person name="Guillou S."/>
            <person name="Cros-Aarteil S."/>
            <person name="Calhoun S."/>
            <person name="Haridas S."/>
            <person name="Kuo A."/>
            <person name="Mondo S."/>
            <person name="Pangilinan J."/>
            <person name="Riley R."/>
            <person name="LaButti K."/>
            <person name="Andreopoulos B."/>
            <person name="Lipzen A."/>
            <person name="Chen C."/>
            <person name="Yan M."/>
            <person name="Daum C."/>
            <person name="Ng V."/>
            <person name="Clum A."/>
            <person name="Steindorff A."/>
            <person name="Ohm R.A."/>
            <person name="Martin F."/>
            <person name="Silar P."/>
            <person name="Natvig D.O."/>
            <person name="Lalanne C."/>
            <person name="Gautier V."/>
            <person name="Ament-Velasquez S.L."/>
            <person name="Kruys A."/>
            <person name="Hutchinson M.I."/>
            <person name="Powell A.J."/>
            <person name="Barry K."/>
            <person name="Miller A.N."/>
            <person name="Grigoriev I.V."/>
            <person name="Debuchy R."/>
            <person name="Gladieux P."/>
            <person name="Hiltunen Thoren M."/>
            <person name="Johannesson H."/>
        </authorList>
    </citation>
    <scope>NUCLEOTIDE SEQUENCE</scope>
    <source>
        <strain evidence="2">CBS 232.78</strain>
    </source>
</reference>
<dbReference type="EMBL" id="JAULSW010000010">
    <property type="protein sequence ID" value="KAK3368138.1"/>
    <property type="molecule type" value="Genomic_DNA"/>
</dbReference>
<reference evidence="2" key="2">
    <citation type="submission" date="2023-06" db="EMBL/GenBank/DDBJ databases">
        <authorList>
            <consortium name="Lawrence Berkeley National Laboratory"/>
            <person name="Haridas S."/>
            <person name="Hensen N."/>
            <person name="Bonometti L."/>
            <person name="Westerberg I."/>
            <person name="Brannstrom I.O."/>
            <person name="Guillou S."/>
            <person name="Cros-Aarteil S."/>
            <person name="Calhoun S."/>
            <person name="Kuo A."/>
            <person name="Mondo S."/>
            <person name="Pangilinan J."/>
            <person name="Riley R."/>
            <person name="LaButti K."/>
            <person name="Andreopoulos B."/>
            <person name="Lipzen A."/>
            <person name="Chen C."/>
            <person name="Yanf M."/>
            <person name="Daum C."/>
            <person name="Ng V."/>
            <person name="Clum A."/>
            <person name="Steindorff A."/>
            <person name="Ohm R."/>
            <person name="Martin F."/>
            <person name="Silar P."/>
            <person name="Natvig D."/>
            <person name="Lalanne C."/>
            <person name="Gautier V."/>
            <person name="Ament-velasquez S.L."/>
            <person name="Kruys A."/>
            <person name="Hutchinson M.I."/>
            <person name="Powell A.J."/>
            <person name="Barry K."/>
            <person name="Miller A.N."/>
            <person name="Grigoriev I.V."/>
            <person name="Debuchy R."/>
            <person name="Gladieux P."/>
            <person name="Thoren M.H."/>
            <person name="Johannesson H."/>
        </authorList>
    </citation>
    <scope>NUCLEOTIDE SEQUENCE</scope>
    <source>
        <strain evidence="2">CBS 232.78</strain>
    </source>
</reference>
<organism evidence="2 3">
    <name type="scientific">Podospora didyma</name>
    <dbReference type="NCBI Taxonomy" id="330526"/>
    <lineage>
        <taxon>Eukaryota</taxon>
        <taxon>Fungi</taxon>
        <taxon>Dikarya</taxon>
        <taxon>Ascomycota</taxon>
        <taxon>Pezizomycotina</taxon>
        <taxon>Sordariomycetes</taxon>
        <taxon>Sordariomycetidae</taxon>
        <taxon>Sordariales</taxon>
        <taxon>Podosporaceae</taxon>
        <taxon>Podospora</taxon>
    </lineage>
</organism>
<feature type="compositionally biased region" description="Polar residues" evidence="1">
    <location>
        <begin position="51"/>
        <end position="71"/>
    </location>
</feature>